<organism evidence="2 3">
    <name type="scientific">Oedothorax gibbosus</name>
    <dbReference type="NCBI Taxonomy" id="931172"/>
    <lineage>
        <taxon>Eukaryota</taxon>
        <taxon>Metazoa</taxon>
        <taxon>Ecdysozoa</taxon>
        <taxon>Arthropoda</taxon>
        <taxon>Chelicerata</taxon>
        <taxon>Arachnida</taxon>
        <taxon>Araneae</taxon>
        <taxon>Araneomorphae</taxon>
        <taxon>Entelegynae</taxon>
        <taxon>Araneoidea</taxon>
        <taxon>Linyphiidae</taxon>
        <taxon>Erigoninae</taxon>
        <taxon>Oedothorax</taxon>
    </lineage>
</organism>
<comment type="caution">
    <text evidence="2">The sequence shown here is derived from an EMBL/GenBank/DDBJ whole genome shotgun (WGS) entry which is preliminary data.</text>
</comment>
<sequence length="142" mass="15937">MGIKVEKLAFVLSFLIDFGIFASAAPENEIKMPALAAPLAVGGMMQGLLNMQVRPEGGFYEEKYKEIFKDSSDLFTPAKYDSLLNVDIDELLKNKEPKLTVLEDGKSLRLYVRGRGSNPCFEYDRITKNRLLALVCSLQLRV</sequence>
<protein>
    <submittedName>
        <fullName evidence="2">Uncharacterized protein</fullName>
    </submittedName>
</protein>
<feature type="signal peptide" evidence="1">
    <location>
        <begin position="1"/>
        <end position="24"/>
    </location>
</feature>
<proteinExistence type="predicted"/>
<evidence type="ECO:0000313" key="3">
    <source>
        <dbReference type="Proteomes" id="UP000827092"/>
    </source>
</evidence>
<feature type="chain" id="PRO_5043395025" evidence="1">
    <location>
        <begin position="25"/>
        <end position="142"/>
    </location>
</feature>
<dbReference type="Proteomes" id="UP000827092">
    <property type="component" value="Unassembled WGS sequence"/>
</dbReference>
<dbReference type="EMBL" id="JAFNEN010000511">
    <property type="protein sequence ID" value="KAG8181513.1"/>
    <property type="molecule type" value="Genomic_DNA"/>
</dbReference>
<dbReference type="AlphaFoldDB" id="A0AAV6UCR2"/>
<evidence type="ECO:0000256" key="1">
    <source>
        <dbReference type="SAM" id="SignalP"/>
    </source>
</evidence>
<name>A0AAV6UCR2_9ARAC</name>
<evidence type="ECO:0000313" key="2">
    <source>
        <dbReference type="EMBL" id="KAG8181513.1"/>
    </source>
</evidence>
<accession>A0AAV6UCR2</accession>
<keyword evidence="3" id="KW-1185">Reference proteome</keyword>
<gene>
    <name evidence="2" type="ORF">JTE90_018749</name>
</gene>
<keyword evidence="1" id="KW-0732">Signal</keyword>
<reference evidence="2 3" key="1">
    <citation type="journal article" date="2022" name="Nat. Ecol. Evol.">
        <title>A masculinizing supergene underlies an exaggerated male reproductive morph in a spider.</title>
        <authorList>
            <person name="Hendrickx F."/>
            <person name="De Corte Z."/>
            <person name="Sonet G."/>
            <person name="Van Belleghem S.M."/>
            <person name="Kostlbacher S."/>
            <person name="Vangestel C."/>
        </authorList>
    </citation>
    <scope>NUCLEOTIDE SEQUENCE [LARGE SCALE GENOMIC DNA]</scope>
    <source>
        <strain evidence="2">W744_W776</strain>
    </source>
</reference>